<dbReference type="NCBIfam" id="TIGR01558">
    <property type="entry name" value="sm_term_P27"/>
    <property type="match status" value="1"/>
</dbReference>
<keyword evidence="3" id="KW-1185">Reference proteome</keyword>
<gene>
    <name evidence="2" type="ORF">J2S25_002431</name>
</gene>
<feature type="compositionally biased region" description="Basic and acidic residues" evidence="1">
    <location>
        <begin position="135"/>
        <end position="153"/>
    </location>
</feature>
<dbReference type="EMBL" id="JAUSUN010000013">
    <property type="protein sequence ID" value="MDQ0414224.1"/>
    <property type="molecule type" value="Genomic_DNA"/>
</dbReference>
<organism evidence="2 3">
    <name type="scientific">Mesobacillus stamsii</name>
    <dbReference type="NCBI Taxonomy" id="225347"/>
    <lineage>
        <taxon>Bacteria</taxon>
        <taxon>Bacillati</taxon>
        <taxon>Bacillota</taxon>
        <taxon>Bacilli</taxon>
        <taxon>Bacillales</taxon>
        <taxon>Bacillaceae</taxon>
        <taxon>Mesobacillus</taxon>
    </lineage>
</organism>
<evidence type="ECO:0000256" key="1">
    <source>
        <dbReference type="SAM" id="MobiDB-lite"/>
    </source>
</evidence>
<accession>A0ABU0FWD4</accession>
<name>A0ABU0FWD4_9BACI</name>
<dbReference type="RefSeq" id="WP_307192007.1">
    <property type="nucleotide sequence ID" value="NZ_JAUSUN010000013.1"/>
</dbReference>
<evidence type="ECO:0000313" key="2">
    <source>
        <dbReference type="EMBL" id="MDQ0414224.1"/>
    </source>
</evidence>
<sequence length="153" mass="17429">MGRKAIPIELLLINGNKNKLTKKEIDARKEAEQKLKPRSDRVKPPTWLSPLAKKEFKRLAAELNEVGLITNVDVNQLAVYCRAYGKYVELQEGIYDPEIDQEIVDEKTLDTLYKQLKSMAIEFGFTPSSRAKLAMPKEEGKPKSSEEKMYGDV</sequence>
<proteinExistence type="predicted"/>
<dbReference type="Pfam" id="PF05119">
    <property type="entry name" value="Terminase_4"/>
    <property type="match status" value="1"/>
</dbReference>
<dbReference type="Proteomes" id="UP001242313">
    <property type="component" value="Unassembled WGS sequence"/>
</dbReference>
<feature type="region of interest" description="Disordered" evidence="1">
    <location>
        <begin position="132"/>
        <end position="153"/>
    </location>
</feature>
<comment type="caution">
    <text evidence="2">The sequence shown here is derived from an EMBL/GenBank/DDBJ whole genome shotgun (WGS) entry which is preliminary data.</text>
</comment>
<reference evidence="2 3" key="1">
    <citation type="submission" date="2023-07" db="EMBL/GenBank/DDBJ databases">
        <title>Genomic Encyclopedia of Type Strains, Phase IV (KMG-IV): sequencing the most valuable type-strain genomes for metagenomic binning, comparative biology and taxonomic classification.</title>
        <authorList>
            <person name="Goeker M."/>
        </authorList>
    </citation>
    <scope>NUCLEOTIDE SEQUENCE [LARGE SCALE GENOMIC DNA]</scope>
    <source>
        <strain evidence="2 3">DSM 19598</strain>
    </source>
</reference>
<evidence type="ECO:0000313" key="3">
    <source>
        <dbReference type="Proteomes" id="UP001242313"/>
    </source>
</evidence>
<dbReference type="InterPro" id="IPR006448">
    <property type="entry name" value="Phage_term_ssu_P27"/>
</dbReference>
<protein>
    <submittedName>
        <fullName evidence="2">P27 family predicted phage terminase small subunit</fullName>
    </submittedName>
</protein>